<organism evidence="1 2">
    <name type="scientific">Escherichia coli</name>
    <dbReference type="NCBI Taxonomy" id="562"/>
    <lineage>
        <taxon>Bacteria</taxon>
        <taxon>Pseudomonadati</taxon>
        <taxon>Pseudomonadota</taxon>
        <taxon>Gammaproteobacteria</taxon>
        <taxon>Enterobacterales</taxon>
        <taxon>Enterobacteriaceae</taxon>
        <taxon>Escherichia</taxon>
    </lineage>
</organism>
<evidence type="ECO:0000313" key="1">
    <source>
        <dbReference type="EMBL" id="STL49430.1"/>
    </source>
</evidence>
<dbReference type="Proteomes" id="UP000254052">
    <property type="component" value="Unassembled WGS sequence"/>
</dbReference>
<dbReference type="AlphaFoldDB" id="A0A377B818"/>
<keyword evidence="1" id="KW-0449">Lipoprotein</keyword>
<protein>
    <submittedName>
        <fullName evidence="1">Putative lipoprotein</fullName>
    </submittedName>
</protein>
<evidence type="ECO:0000313" key="2">
    <source>
        <dbReference type="Proteomes" id="UP000254052"/>
    </source>
</evidence>
<gene>
    <name evidence="1" type="ORF">NCTC9962_03694</name>
</gene>
<dbReference type="Pfam" id="PF06082">
    <property type="entry name" value="YjbH"/>
    <property type="match status" value="1"/>
</dbReference>
<dbReference type="InterPro" id="IPR010344">
    <property type="entry name" value="YbjH"/>
</dbReference>
<proteinExistence type="predicted"/>
<reference evidence="1 2" key="1">
    <citation type="submission" date="2018-06" db="EMBL/GenBank/DDBJ databases">
        <authorList>
            <consortium name="Pathogen Informatics"/>
            <person name="Doyle S."/>
        </authorList>
    </citation>
    <scope>NUCLEOTIDE SEQUENCE [LARGE SCALE GENOMIC DNA]</scope>
    <source>
        <strain evidence="1 2">NCTC9962</strain>
    </source>
</reference>
<dbReference type="EMBL" id="UGED01000008">
    <property type="protein sequence ID" value="STL49430.1"/>
    <property type="molecule type" value="Genomic_DNA"/>
</dbReference>
<name>A0A377B818_ECOLX</name>
<accession>A0A377B818</accession>
<sequence>MGRELLAAASGGWARDIGGTGLFDAEYLVASKAWGPFDFTLGLGWGYLGTTVSEKSALFSQ</sequence>